<dbReference type="Proteomes" id="UP001238973">
    <property type="component" value="Unassembled WGS sequence"/>
</dbReference>
<evidence type="ECO:0000313" key="2">
    <source>
        <dbReference type="EMBL" id="MDM5281973.1"/>
    </source>
</evidence>
<gene>
    <name evidence="2" type="ORF">QUF85_01110</name>
</gene>
<dbReference type="EMBL" id="JAUCFI010000002">
    <property type="protein sequence ID" value="MDM5281973.1"/>
    <property type="molecule type" value="Genomic_DNA"/>
</dbReference>
<name>A0AAJ1QI87_9BACI</name>
<sequence>LRGPPGVQGEQGLQGEQGEQDKMVNLLSQDIRLPNVTMTYPNYLKAFESTVKISLKKCRVTP</sequence>
<proteinExistence type="predicted"/>
<evidence type="ECO:0000256" key="1">
    <source>
        <dbReference type="SAM" id="MobiDB-lite"/>
    </source>
</evidence>
<feature type="region of interest" description="Disordered" evidence="1">
    <location>
        <begin position="1"/>
        <end position="21"/>
    </location>
</feature>
<evidence type="ECO:0000313" key="3">
    <source>
        <dbReference type="Proteomes" id="UP001238973"/>
    </source>
</evidence>
<dbReference type="RefSeq" id="WP_289348302.1">
    <property type="nucleotide sequence ID" value="NZ_JAUCFI010000002.1"/>
</dbReference>
<comment type="caution">
    <text evidence="2">The sequence shown here is derived from an EMBL/GenBank/DDBJ whole genome shotgun (WGS) entry which is preliminary data.</text>
</comment>
<accession>A0AAJ1QI87</accession>
<evidence type="ECO:0008006" key="4">
    <source>
        <dbReference type="Google" id="ProtNLM"/>
    </source>
</evidence>
<organism evidence="2 3">
    <name type="scientific">Peribacillus frigoritolerans</name>
    <dbReference type="NCBI Taxonomy" id="450367"/>
    <lineage>
        <taxon>Bacteria</taxon>
        <taxon>Bacillati</taxon>
        <taxon>Bacillota</taxon>
        <taxon>Bacilli</taxon>
        <taxon>Bacillales</taxon>
        <taxon>Bacillaceae</taxon>
        <taxon>Peribacillus</taxon>
    </lineage>
</organism>
<feature type="non-terminal residue" evidence="2">
    <location>
        <position position="1"/>
    </location>
</feature>
<dbReference type="AlphaFoldDB" id="A0AAJ1QI87"/>
<reference evidence="2" key="1">
    <citation type="submission" date="2023-06" db="EMBL/GenBank/DDBJ databases">
        <title>Comparative genomics of Bacillaceae isolates and their secondary metabolite potential.</title>
        <authorList>
            <person name="Song L."/>
            <person name="Nielsen L.J."/>
            <person name="Mohite O."/>
            <person name="Xu X."/>
            <person name="Weber T."/>
            <person name="Kovacs A.T."/>
        </authorList>
    </citation>
    <scope>NUCLEOTIDE SEQUENCE</scope>
    <source>
        <strain evidence="2">G1S1</strain>
    </source>
</reference>
<feature type="compositionally biased region" description="Low complexity" evidence="1">
    <location>
        <begin position="7"/>
        <end position="17"/>
    </location>
</feature>
<protein>
    <recommendedName>
        <fullName evidence="4">Collagen-like protein</fullName>
    </recommendedName>
</protein>